<dbReference type="InterPro" id="IPR036259">
    <property type="entry name" value="MFS_trans_sf"/>
</dbReference>
<dbReference type="Proteomes" id="UP000250140">
    <property type="component" value="Unassembled WGS sequence"/>
</dbReference>
<dbReference type="InterPro" id="IPR011701">
    <property type="entry name" value="MFS"/>
</dbReference>
<feature type="transmembrane region" description="Helical" evidence="5">
    <location>
        <begin position="88"/>
        <end position="107"/>
    </location>
</feature>
<evidence type="ECO:0000259" key="6">
    <source>
        <dbReference type="PROSITE" id="PS50850"/>
    </source>
</evidence>
<dbReference type="GO" id="GO:0005886">
    <property type="term" value="C:plasma membrane"/>
    <property type="evidence" value="ECO:0007669"/>
    <property type="project" value="TreeGrafter"/>
</dbReference>
<feature type="domain" description="Major facilitator superfamily (MFS) profile" evidence="6">
    <location>
        <begin position="23"/>
        <end position="178"/>
    </location>
</feature>
<sequence>MTLKDAVTIHDQTNILPRRHLVVFAALASALLIIYIDQSSIRIALPTIGRDLDCASTVVWAGTSSLIANTAFQVLYGKFSDIFGRKAIIIASLGMLALGDLLCGFARSGPQLYAFRGISGIANSRIMALAMMIVSDVVTLEERGKFQGILGSCVGLGNTVGPFLAAAFTKTTSWRDTF</sequence>
<accession>A0A8E2JS41</accession>
<dbReference type="AlphaFoldDB" id="A0A8E2JS41"/>
<dbReference type="PANTHER" id="PTHR23501:SF78">
    <property type="entry name" value="MAJOR FACILITATOR SUPERFAMILY (MFS) PROFILE DOMAIN-CONTAINING PROTEIN-RELATED"/>
    <property type="match status" value="1"/>
</dbReference>
<evidence type="ECO:0000313" key="7">
    <source>
        <dbReference type="EMBL" id="OCL07428.1"/>
    </source>
</evidence>
<reference evidence="7 8" key="1">
    <citation type="journal article" date="2016" name="Nat. Commun.">
        <title>Ectomycorrhizal ecology is imprinted in the genome of the dominant symbiotic fungus Cenococcum geophilum.</title>
        <authorList>
            <consortium name="DOE Joint Genome Institute"/>
            <person name="Peter M."/>
            <person name="Kohler A."/>
            <person name="Ohm R.A."/>
            <person name="Kuo A."/>
            <person name="Krutzmann J."/>
            <person name="Morin E."/>
            <person name="Arend M."/>
            <person name="Barry K.W."/>
            <person name="Binder M."/>
            <person name="Choi C."/>
            <person name="Clum A."/>
            <person name="Copeland A."/>
            <person name="Grisel N."/>
            <person name="Haridas S."/>
            <person name="Kipfer T."/>
            <person name="LaButti K."/>
            <person name="Lindquist E."/>
            <person name="Lipzen A."/>
            <person name="Maire R."/>
            <person name="Meier B."/>
            <person name="Mihaltcheva S."/>
            <person name="Molinier V."/>
            <person name="Murat C."/>
            <person name="Poggeler S."/>
            <person name="Quandt C.A."/>
            <person name="Sperisen C."/>
            <person name="Tritt A."/>
            <person name="Tisserant E."/>
            <person name="Crous P.W."/>
            <person name="Henrissat B."/>
            <person name="Nehls U."/>
            <person name="Egli S."/>
            <person name="Spatafora J.W."/>
            <person name="Grigoriev I.V."/>
            <person name="Martin F.M."/>
        </authorList>
    </citation>
    <scope>NUCLEOTIDE SEQUENCE [LARGE SCALE GENOMIC DNA]</scope>
    <source>
        <strain evidence="7 8">CBS 207.34</strain>
    </source>
</reference>
<comment type="subcellular location">
    <subcellularLocation>
        <location evidence="1">Membrane</location>
        <topology evidence="1">Multi-pass membrane protein</topology>
    </subcellularLocation>
</comment>
<organism evidence="7 8">
    <name type="scientific">Glonium stellatum</name>
    <dbReference type="NCBI Taxonomy" id="574774"/>
    <lineage>
        <taxon>Eukaryota</taxon>
        <taxon>Fungi</taxon>
        <taxon>Dikarya</taxon>
        <taxon>Ascomycota</taxon>
        <taxon>Pezizomycotina</taxon>
        <taxon>Dothideomycetes</taxon>
        <taxon>Pleosporomycetidae</taxon>
        <taxon>Gloniales</taxon>
        <taxon>Gloniaceae</taxon>
        <taxon>Glonium</taxon>
    </lineage>
</organism>
<feature type="transmembrane region" description="Helical" evidence="5">
    <location>
        <begin position="21"/>
        <end position="38"/>
    </location>
</feature>
<evidence type="ECO:0000256" key="4">
    <source>
        <dbReference type="ARBA" id="ARBA00023136"/>
    </source>
</evidence>
<evidence type="ECO:0000313" key="8">
    <source>
        <dbReference type="Proteomes" id="UP000250140"/>
    </source>
</evidence>
<dbReference type="Pfam" id="PF07690">
    <property type="entry name" value="MFS_1"/>
    <property type="match status" value="1"/>
</dbReference>
<keyword evidence="4 5" id="KW-0472">Membrane</keyword>
<keyword evidence="3 5" id="KW-1133">Transmembrane helix</keyword>
<dbReference type="Gene3D" id="1.20.1250.20">
    <property type="entry name" value="MFS general substrate transporter like domains"/>
    <property type="match status" value="1"/>
</dbReference>
<dbReference type="PROSITE" id="PS50850">
    <property type="entry name" value="MFS"/>
    <property type="match status" value="1"/>
</dbReference>
<evidence type="ECO:0000256" key="3">
    <source>
        <dbReference type="ARBA" id="ARBA00022989"/>
    </source>
</evidence>
<evidence type="ECO:0000256" key="1">
    <source>
        <dbReference type="ARBA" id="ARBA00004141"/>
    </source>
</evidence>
<dbReference type="PANTHER" id="PTHR23501">
    <property type="entry name" value="MAJOR FACILITATOR SUPERFAMILY"/>
    <property type="match status" value="1"/>
</dbReference>
<keyword evidence="2 5" id="KW-0812">Transmembrane</keyword>
<gene>
    <name evidence="7" type="ORF">AOQ84DRAFT_389515</name>
</gene>
<keyword evidence="8" id="KW-1185">Reference proteome</keyword>
<dbReference type="GO" id="GO:0022857">
    <property type="term" value="F:transmembrane transporter activity"/>
    <property type="evidence" value="ECO:0007669"/>
    <property type="project" value="InterPro"/>
</dbReference>
<dbReference type="OrthoDB" id="10021397at2759"/>
<dbReference type="SUPFAM" id="SSF103473">
    <property type="entry name" value="MFS general substrate transporter"/>
    <property type="match status" value="1"/>
</dbReference>
<protein>
    <submittedName>
        <fullName evidence="7">MFS general substrate transporter</fullName>
    </submittedName>
</protein>
<feature type="transmembrane region" description="Helical" evidence="5">
    <location>
        <begin position="58"/>
        <end position="76"/>
    </location>
</feature>
<evidence type="ECO:0000256" key="5">
    <source>
        <dbReference type="SAM" id="Phobius"/>
    </source>
</evidence>
<proteinExistence type="predicted"/>
<dbReference type="InterPro" id="IPR020846">
    <property type="entry name" value="MFS_dom"/>
</dbReference>
<evidence type="ECO:0000256" key="2">
    <source>
        <dbReference type="ARBA" id="ARBA00022692"/>
    </source>
</evidence>
<feature type="transmembrane region" description="Helical" evidence="5">
    <location>
        <begin position="146"/>
        <end position="168"/>
    </location>
</feature>
<dbReference type="EMBL" id="KV749875">
    <property type="protein sequence ID" value="OCL07428.1"/>
    <property type="molecule type" value="Genomic_DNA"/>
</dbReference>
<name>A0A8E2JS41_9PEZI</name>